<name>A0ABP8PVI0_9BACT</name>
<dbReference type="Proteomes" id="UP001501243">
    <property type="component" value="Unassembled WGS sequence"/>
</dbReference>
<dbReference type="EMBL" id="BAABGQ010000002">
    <property type="protein sequence ID" value="GAA4493019.1"/>
    <property type="molecule type" value="Genomic_DNA"/>
</dbReference>
<reference evidence="4" key="1">
    <citation type="journal article" date="2019" name="Int. J. Syst. Evol. Microbiol.">
        <title>The Global Catalogue of Microorganisms (GCM) 10K type strain sequencing project: providing services to taxonomists for standard genome sequencing and annotation.</title>
        <authorList>
            <consortium name="The Broad Institute Genomics Platform"/>
            <consortium name="The Broad Institute Genome Sequencing Center for Infectious Disease"/>
            <person name="Wu L."/>
            <person name="Ma J."/>
        </authorList>
    </citation>
    <scope>NUCLEOTIDE SEQUENCE [LARGE SCALE GENOMIC DNA]</scope>
    <source>
        <strain evidence="4">JCM 17841</strain>
    </source>
</reference>
<gene>
    <name evidence="3" type="ORF">GCM10023172_01010</name>
</gene>
<dbReference type="RefSeq" id="WP_208133334.1">
    <property type="nucleotide sequence ID" value="NZ_BAABGQ010000002.1"/>
</dbReference>
<feature type="region of interest" description="Disordered" evidence="1">
    <location>
        <begin position="209"/>
        <end position="258"/>
    </location>
</feature>
<organism evidence="3 4">
    <name type="scientific">Hymenobacter ginsengisoli</name>
    <dbReference type="NCBI Taxonomy" id="1051626"/>
    <lineage>
        <taxon>Bacteria</taxon>
        <taxon>Pseudomonadati</taxon>
        <taxon>Bacteroidota</taxon>
        <taxon>Cytophagia</taxon>
        <taxon>Cytophagales</taxon>
        <taxon>Hymenobacteraceae</taxon>
        <taxon>Hymenobacter</taxon>
    </lineage>
</organism>
<evidence type="ECO:0008006" key="5">
    <source>
        <dbReference type="Google" id="ProtNLM"/>
    </source>
</evidence>
<evidence type="ECO:0000313" key="3">
    <source>
        <dbReference type="EMBL" id="GAA4493019.1"/>
    </source>
</evidence>
<keyword evidence="4" id="KW-1185">Reference proteome</keyword>
<feature type="compositionally biased region" description="Basic and acidic residues" evidence="1">
    <location>
        <begin position="212"/>
        <end position="221"/>
    </location>
</feature>
<keyword evidence="2" id="KW-0812">Transmembrane</keyword>
<keyword evidence="2" id="KW-0472">Membrane</keyword>
<feature type="transmembrane region" description="Helical" evidence="2">
    <location>
        <begin position="17"/>
        <end position="37"/>
    </location>
</feature>
<keyword evidence="2" id="KW-1133">Transmembrane helix</keyword>
<accession>A0ABP8PVI0</accession>
<evidence type="ECO:0000313" key="4">
    <source>
        <dbReference type="Proteomes" id="UP001501243"/>
    </source>
</evidence>
<protein>
    <recommendedName>
        <fullName evidence="5">Conjugal transfer protein TraK</fullName>
    </recommendedName>
</protein>
<proteinExistence type="predicted"/>
<feature type="compositionally biased region" description="Pro residues" evidence="1">
    <location>
        <begin position="246"/>
        <end position="258"/>
    </location>
</feature>
<sequence>MDSAQDLSTSFSTMRNLAMGSLAALLLIALGSGLLVYRAYENSGRRVYVVSQTGSVAALSAAGDAHTPYEARNLVRNFMQTMFGHDQYTYKANLDAALPLIEGRGGRRIYEGFTRGQVLQNYERYDARNVVTVDSVLVDLSRRPWSGQVYIKQRIFIGGQQKEPLPLAARFNLEETNRSDQNPYGLLITNFDYIPYSPAVSREEAEALAAQEVDRQRRLQEAQRGATGAAPGPAPLTAPAQSVPAAPAPASSPTPRPR</sequence>
<evidence type="ECO:0000256" key="1">
    <source>
        <dbReference type="SAM" id="MobiDB-lite"/>
    </source>
</evidence>
<evidence type="ECO:0000256" key="2">
    <source>
        <dbReference type="SAM" id="Phobius"/>
    </source>
</evidence>
<feature type="compositionally biased region" description="Low complexity" evidence="1">
    <location>
        <begin position="225"/>
        <end position="245"/>
    </location>
</feature>
<comment type="caution">
    <text evidence="3">The sequence shown here is derived from an EMBL/GenBank/DDBJ whole genome shotgun (WGS) entry which is preliminary data.</text>
</comment>